<organism evidence="2">
    <name type="scientific">Orpheovirus IHUMI-LCC2</name>
    <dbReference type="NCBI Taxonomy" id="2023057"/>
    <lineage>
        <taxon>Viruses</taxon>
        <taxon>Varidnaviria</taxon>
        <taxon>Bamfordvirae</taxon>
        <taxon>Nucleocytoviricota</taxon>
        <taxon>Megaviricetes</taxon>
        <taxon>Pimascovirales</taxon>
        <taxon>Ocovirineae</taxon>
        <taxon>Orpheoviridae</taxon>
        <taxon>Alphaorpheovirus</taxon>
        <taxon>Alphaorpheovirus massiliense</taxon>
    </lineage>
</organism>
<evidence type="ECO:0000313" key="2">
    <source>
        <dbReference type="EMBL" id="SNW61944.1"/>
    </source>
</evidence>
<keyword evidence="1 2" id="KW-0812">Transmembrane</keyword>
<evidence type="ECO:0000313" key="3">
    <source>
        <dbReference type="Proteomes" id="UP000236316"/>
    </source>
</evidence>
<dbReference type="GeneID" id="35382173"/>
<keyword evidence="1" id="KW-1133">Transmembrane helix</keyword>
<feature type="transmembrane region" description="Helical" evidence="1">
    <location>
        <begin position="12"/>
        <end position="35"/>
    </location>
</feature>
<feature type="transmembrane region" description="Helical" evidence="1">
    <location>
        <begin position="154"/>
        <end position="179"/>
    </location>
</feature>
<name>A0A2I2L336_9VIRU</name>
<dbReference type="KEGG" id="vg:35382173"/>
<proteinExistence type="predicted"/>
<accession>A0A2I2L336</accession>
<gene>
    <name evidence="2" type="ORF">ORPV_40</name>
</gene>
<keyword evidence="1" id="KW-0472">Membrane</keyword>
<protein>
    <submittedName>
        <fullName evidence="2">Transmembrane domain-containing protein</fullName>
    </submittedName>
</protein>
<reference evidence="2" key="1">
    <citation type="submission" date="2017-08" db="EMBL/GenBank/DDBJ databases">
        <authorList>
            <consortium name="Urmite Genomes"/>
        </authorList>
    </citation>
    <scope>NUCLEOTIDE SEQUENCE [LARGE SCALE GENOMIC DNA]</scope>
    <source>
        <strain evidence="2">IHUMI-LCC2</strain>
    </source>
</reference>
<keyword evidence="3" id="KW-1185">Reference proteome</keyword>
<dbReference type="Proteomes" id="UP000236316">
    <property type="component" value="Segment"/>
</dbReference>
<dbReference type="RefSeq" id="YP_009448246.1">
    <property type="nucleotide sequence ID" value="NC_036594.1"/>
</dbReference>
<dbReference type="EMBL" id="LT906555">
    <property type="protein sequence ID" value="SNW61944.1"/>
    <property type="molecule type" value="Genomic_DNA"/>
</dbReference>
<sequence length="198" mass="22790">MTKSSTVPCCVGLIMFGLFAFLGTFIYGVGLYGIWKPNLEQYNTYTPAICNVTNYYIYVDWCQDSNNNDCTNYIPRFNVYYIKLDENATNPSGNAKGMEYKDMRYYNVKKQAEDVINRYKDKINFNCMARSIEDIVYFIYSGDDIKQTIFNLEIAGYVMFGFAGLGLMIVITSILTSLISNKIKKCRKQQKNNNDSKV</sequence>
<evidence type="ECO:0000256" key="1">
    <source>
        <dbReference type="SAM" id="Phobius"/>
    </source>
</evidence>